<dbReference type="FunFam" id="1.10.540.10:FF:000008">
    <property type="entry name" value="Acyl-CoA dehydrogenase"/>
    <property type="match status" value="1"/>
</dbReference>
<dbReference type="GO" id="GO:0003995">
    <property type="term" value="F:acyl-CoA dehydrogenase activity"/>
    <property type="evidence" value="ECO:0007669"/>
    <property type="project" value="TreeGrafter"/>
</dbReference>
<dbReference type="PIRSF" id="PIRSF016578">
    <property type="entry name" value="HsaA"/>
    <property type="match status" value="1"/>
</dbReference>
<dbReference type="InterPro" id="IPR013786">
    <property type="entry name" value="AcylCoA_DH/ox_N"/>
</dbReference>
<organism evidence="11 12">
    <name type="scientific">Streptomyces klenkii</name>
    <dbReference type="NCBI Taxonomy" id="1420899"/>
    <lineage>
        <taxon>Bacteria</taxon>
        <taxon>Bacillati</taxon>
        <taxon>Actinomycetota</taxon>
        <taxon>Actinomycetes</taxon>
        <taxon>Kitasatosporales</taxon>
        <taxon>Streptomycetaceae</taxon>
        <taxon>Streptomyces</taxon>
    </lineage>
</organism>
<name>A0A3B0BKK5_9ACTN</name>
<dbReference type="Gene3D" id="1.10.540.10">
    <property type="entry name" value="Acyl-CoA dehydrogenase/oxidase, N-terminal domain"/>
    <property type="match status" value="1"/>
</dbReference>
<dbReference type="GO" id="GO:0050660">
    <property type="term" value="F:flavin adenine dinucleotide binding"/>
    <property type="evidence" value="ECO:0007669"/>
    <property type="project" value="InterPro"/>
</dbReference>
<dbReference type="PANTHER" id="PTHR43884">
    <property type="entry name" value="ACYL-COA DEHYDROGENASE"/>
    <property type="match status" value="1"/>
</dbReference>
<dbReference type="EMBL" id="RBAM01000005">
    <property type="protein sequence ID" value="RKN72517.1"/>
    <property type="molecule type" value="Genomic_DNA"/>
</dbReference>
<evidence type="ECO:0000259" key="9">
    <source>
        <dbReference type="Pfam" id="PF02770"/>
    </source>
</evidence>
<gene>
    <name evidence="11" type="ORF">D7231_13480</name>
</gene>
<dbReference type="Pfam" id="PF02770">
    <property type="entry name" value="Acyl-CoA_dh_M"/>
    <property type="match status" value="1"/>
</dbReference>
<evidence type="ECO:0000256" key="3">
    <source>
        <dbReference type="ARBA" id="ARBA00022630"/>
    </source>
</evidence>
<comment type="cofactor">
    <cofactor evidence="1 6">
        <name>FAD</name>
        <dbReference type="ChEBI" id="CHEBI:57692"/>
    </cofactor>
</comment>
<proteinExistence type="inferred from homology"/>
<dbReference type="SUPFAM" id="SSF47203">
    <property type="entry name" value="Acyl-CoA dehydrogenase C-terminal domain-like"/>
    <property type="match status" value="1"/>
</dbReference>
<dbReference type="FunFam" id="1.20.140.10:FF:000001">
    <property type="entry name" value="Acyl-CoA dehydrogenase"/>
    <property type="match status" value="1"/>
</dbReference>
<evidence type="ECO:0000256" key="6">
    <source>
        <dbReference type="RuleBase" id="RU362125"/>
    </source>
</evidence>
<evidence type="ECO:0000256" key="1">
    <source>
        <dbReference type="ARBA" id="ARBA00001974"/>
    </source>
</evidence>
<dbReference type="Proteomes" id="UP000270343">
    <property type="component" value="Unassembled WGS sequence"/>
</dbReference>
<keyword evidence="4 6" id="KW-0274">FAD</keyword>
<evidence type="ECO:0000256" key="2">
    <source>
        <dbReference type="ARBA" id="ARBA00009347"/>
    </source>
</evidence>
<feature type="region of interest" description="Disordered" evidence="7">
    <location>
        <begin position="141"/>
        <end position="162"/>
    </location>
</feature>
<comment type="caution">
    <text evidence="11">The sequence shown here is derived from an EMBL/GenBank/DDBJ whole genome shotgun (WGS) entry which is preliminary data.</text>
</comment>
<dbReference type="InterPro" id="IPR046373">
    <property type="entry name" value="Acyl-CoA_Oxase/DH_mid-dom_sf"/>
</dbReference>
<feature type="domain" description="Acyl-CoA oxidase/dehydrogenase middle" evidence="9">
    <location>
        <begin position="126"/>
        <end position="242"/>
    </location>
</feature>
<evidence type="ECO:0000256" key="7">
    <source>
        <dbReference type="SAM" id="MobiDB-lite"/>
    </source>
</evidence>
<comment type="similarity">
    <text evidence="2 6">Belongs to the acyl-CoA dehydrogenase family.</text>
</comment>
<evidence type="ECO:0000313" key="11">
    <source>
        <dbReference type="EMBL" id="RKN72517.1"/>
    </source>
</evidence>
<dbReference type="RefSeq" id="WP_120755664.1">
    <property type="nucleotide sequence ID" value="NZ_JBFADQ010000043.1"/>
</dbReference>
<reference evidence="11 12" key="1">
    <citation type="journal article" date="2015" name="Antonie Van Leeuwenhoek">
        <title>Streptomyces klenkii sp. nov., isolated from deep marine sediment.</title>
        <authorList>
            <person name="Veyisoglu A."/>
            <person name="Sahin N."/>
        </authorList>
    </citation>
    <scope>NUCLEOTIDE SEQUENCE [LARGE SCALE GENOMIC DNA]</scope>
    <source>
        <strain evidence="11 12">KCTC 29202</strain>
    </source>
</reference>
<dbReference type="InterPro" id="IPR037069">
    <property type="entry name" value="AcylCoA_DH/ox_N_sf"/>
</dbReference>
<evidence type="ECO:0000256" key="5">
    <source>
        <dbReference type="ARBA" id="ARBA00023002"/>
    </source>
</evidence>
<dbReference type="OrthoDB" id="8876745at2"/>
<dbReference type="Pfam" id="PF00441">
    <property type="entry name" value="Acyl-CoA_dh_1"/>
    <property type="match status" value="1"/>
</dbReference>
<evidence type="ECO:0000259" key="10">
    <source>
        <dbReference type="Pfam" id="PF02771"/>
    </source>
</evidence>
<dbReference type="InterPro" id="IPR009100">
    <property type="entry name" value="AcylCoA_DH/oxidase_NM_dom_sf"/>
</dbReference>
<dbReference type="Gene3D" id="1.20.140.10">
    <property type="entry name" value="Butyryl-CoA Dehydrogenase, subunit A, domain 3"/>
    <property type="match status" value="1"/>
</dbReference>
<evidence type="ECO:0000259" key="8">
    <source>
        <dbReference type="Pfam" id="PF00441"/>
    </source>
</evidence>
<keyword evidence="12" id="KW-1185">Reference proteome</keyword>
<protein>
    <submittedName>
        <fullName evidence="11">Acyl-CoA dehydrogenase</fullName>
    </submittedName>
</protein>
<feature type="domain" description="Acyl-CoA dehydrogenase/oxidase C-terminal" evidence="8">
    <location>
        <begin position="257"/>
        <end position="406"/>
    </location>
</feature>
<dbReference type="InterPro" id="IPR009075">
    <property type="entry name" value="AcylCo_DH/oxidase_C"/>
</dbReference>
<keyword evidence="3 6" id="KW-0285">Flavoprotein</keyword>
<dbReference type="Pfam" id="PF02771">
    <property type="entry name" value="Acyl-CoA_dh_N"/>
    <property type="match status" value="1"/>
</dbReference>
<dbReference type="AlphaFoldDB" id="A0A3B0BKK5"/>
<evidence type="ECO:0000256" key="4">
    <source>
        <dbReference type="ARBA" id="ARBA00022827"/>
    </source>
</evidence>
<dbReference type="PANTHER" id="PTHR43884:SF12">
    <property type="entry name" value="ISOVALERYL-COA DEHYDROGENASE, MITOCHONDRIAL-RELATED"/>
    <property type="match status" value="1"/>
</dbReference>
<dbReference type="SUPFAM" id="SSF56645">
    <property type="entry name" value="Acyl-CoA dehydrogenase NM domain-like"/>
    <property type="match status" value="1"/>
</dbReference>
<dbReference type="InterPro" id="IPR036250">
    <property type="entry name" value="AcylCo_DH-like_C"/>
</dbReference>
<dbReference type="InterPro" id="IPR006091">
    <property type="entry name" value="Acyl-CoA_Oxase/DH_mid-dom"/>
</dbReference>
<sequence>MGRLAQTDGLTDVQQEILSTVRDFVDKEIIPVATGLEHRDEYPSQIVEGLKDLGVFGLMIPEEYGGLGESLLTYALCVEEIARGWMSVSGIINTHFIVAYMLKQHGTQEQKDYFLPKMAAGEIRGAFSMSEPGLGSDVSAITSKGVRDDGGTSRSSEAESGGEYVLTGQKMWLTNGGTSTLVAVLCRTDEGHPEGTAPHKSMTTFLIEKEPGFGEVKPGLTIPGKIDKMGYKGVDTTELIMDGLRVPADRVLGGVTGRGFYQMMDGVEVGRVNVAARGCGVAQRAFELGVSYAQQRQTFGKPIAQHQAIQFKLAEMGTKVEAAHAMMVNAARKKDSGRRNDLEAGMAKYLASEYCKEVVEDAFRIHGGYGFSKEYEIERLYREAPMLLIGEGTAEIQKMIIGRRLLEEYRIQG</sequence>
<dbReference type="Gene3D" id="2.40.110.10">
    <property type="entry name" value="Butyryl-CoA Dehydrogenase, subunit A, domain 2"/>
    <property type="match status" value="1"/>
</dbReference>
<evidence type="ECO:0000313" key="12">
    <source>
        <dbReference type="Proteomes" id="UP000270343"/>
    </source>
</evidence>
<keyword evidence="5 6" id="KW-0560">Oxidoreductase</keyword>
<feature type="domain" description="Acyl-CoA dehydrogenase/oxidase N-terminal" evidence="10">
    <location>
        <begin position="11"/>
        <end position="122"/>
    </location>
</feature>
<accession>A0A3B0BKK5</accession>